<accession>A0A8T2SXX7</accession>
<keyword evidence="2" id="KW-1185">Reference proteome</keyword>
<name>A0A8T2SXX7_CERRI</name>
<dbReference type="AlphaFoldDB" id="A0A8T2SXX7"/>
<evidence type="ECO:0000313" key="1">
    <source>
        <dbReference type="EMBL" id="KAH7373694.1"/>
    </source>
</evidence>
<gene>
    <name evidence="1" type="ORF">KP509_17G069000</name>
</gene>
<proteinExistence type="predicted"/>
<protein>
    <submittedName>
        <fullName evidence="1">Uncharacterized protein</fullName>
    </submittedName>
</protein>
<reference evidence="1" key="1">
    <citation type="submission" date="2021-08" db="EMBL/GenBank/DDBJ databases">
        <title>WGS assembly of Ceratopteris richardii.</title>
        <authorList>
            <person name="Marchant D.B."/>
            <person name="Chen G."/>
            <person name="Jenkins J."/>
            <person name="Shu S."/>
            <person name="Leebens-Mack J."/>
            <person name="Grimwood J."/>
            <person name="Schmutz J."/>
            <person name="Soltis P."/>
            <person name="Soltis D."/>
            <person name="Chen Z.-H."/>
        </authorList>
    </citation>
    <scope>NUCLEOTIDE SEQUENCE</scope>
    <source>
        <strain evidence="1">Whitten #5841</strain>
        <tissue evidence="1">Leaf</tissue>
    </source>
</reference>
<dbReference type="EMBL" id="CM035422">
    <property type="protein sequence ID" value="KAH7373694.1"/>
    <property type="molecule type" value="Genomic_DNA"/>
</dbReference>
<sequence length="131" mass="14653">MEAEAVVEQMRAKSRRCFGKLRLVSFGPPVKLRKQKYERLGGGKVGVGKLNAATEPGQKGGFKAVLVMRVRGFYRQSLEMARQSGPHLRELFRGNSFLLSPVVSAPATPLKLRSNEKCRCRHCRHADMPTD</sequence>
<dbReference type="Proteomes" id="UP000825935">
    <property type="component" value="Chromosome 17"/>
</dbReference>
<organism evidence="1 2">
    <name type="scientific">Ceratopteris richardii</name>
    <name type="common">Triangle waterfern</name>
    <dbReference type="NCBI Taxonomy" id="49495"/>
    <lineage>
        <taxon>Eukaryota</taxon>
        <taxon>Viridiplantae</taxon>
        <taxon>Streptophyta</taxon>
        <taxon>Embryophyta</taxon>
        <taxon>Tracheophyta</taxon>
        <taxon>Polypodiopsida</taxon>
        <taxon>Polypodiidae</taxon>
        <taxon>Polypodiales</taxon>
        <taxon>Pteridineae</taxon>
        <taxon>Pteridaceae</taxon>
        <taxon>Parkerioideae</taxon>
        <taxon>Ceratopteris</taxon>
    </lineage>
</organism>
<comment type="caution">
    <text evidence="1">The sequence shown here is derived from an EMBL/GenBank/DDBJ whole genome shotgun (WGS) entry which is preliminary data.</text>
</comment>
<evidence type="ECO:0000313" key="2">
    <source>
        <dbReference type="Proteomes" id="UP000825935"/>
    </source>
</evidence>